<sequence>MKKYYRYELKYLISYQNYIVLRNKLKNIMLLDENANNLGFYYVRSLYFDDYLNTAYYDKLNGIMNRYKYRIRIYNFQDNVIKLQKKIKKGNFSTKIDNLIDKKEYFKFINERKCCLDNKVKDFCFLMKYKRLSPVVIIDYEREAYKYKYGGVRITFDFNLKATTFNKDIFAKDLKLINVLEKNKIILEVKFEKFIPFVIKNIIKNSRINMSISKYVICRSVFI</sequence>
<dbReference type="Proteomes" id="UP000184334">
    <property type="component" value="Unassembled WGS sequence"/>
</dbReference>
<comment type="caution">
    <text evidence="2">The sequence shown here is derived from an EMBL/GenBank/DDBJ whole genome shotgun (WGS) entry which is preliminary data.</text>
</comment>
<evidence type="ECO:0000259" key="1">
    <source>
        <dbReference type="Pfam" id="PF09359"/>
    </source>
</evidence>
<dbReference type="Pfam" id="PF09359">
    <property type="entry name" value="VTC"/>
    <property type="match status" value="1"/>
</dbReference>
<proteinExistence type="predicted"/>
<dbReference type="CDD" id="cd07750">
    <property type="entry name" value="PolyPPase_VTC_like"/>
    <property type="match status" value="1"/>
</dbReference>
<gene>
    <name evidence="2" type="ORF">SAMN02745164_01160</name>
</gene>
<dbReference type="Gene3D" id="3.20.100.30">
    <property type="entry name" value="VTC, catalytic tunnel domain"/>
    <property type="match status" value="1"/>
</dbReference>
<dbReference type="OrthoDB" id="9784042at2"/>
<dbReference type="EMBL" id="FQUI01000015">
    <property type="protein sequence ID" value="SHE79266.1"/>
    <property type="molecule type" value="Genomic_DNA"/>
</dbReference>
<dbReference type="InterPro" id="IPR018966">
    <property type="entry name" value="VTC_domain"/>
</dbReference>
<evidence type="ECO:0000313" key="2">
    <source>
        <dbReference type="EMBL" id="SHE79266.1"/>
    </source>
</evidence>
<reference evidence="2" key="1">
    <citation type="submission" date="2016-11" db="EMBL/GenBank/DDBJ databases">
        <authorList>
            <person name="Varghese N."/>
            <person name="Submissions S."/>
        </authorList>
    </citation>
    <scope>NUCLEOTIDE SEQUENCE [LARGE SCALE GENOMIC DNA]</scope>
    <source>
        <strain evidence="2">DSM 16785</strain>
    </source>
</reference>
<dbReference type="GO" id="GO:0006799">
    <property type="term" value="P:polyphosphate biosynthetic process"/>
    <property type="evidence" value="ECO:0007669"/>
    <property type="project" value="UniProtKB-ARBA"/>
</dbReference>
<dbReference type="RefSeq" id="WP_072864390.1">
    <property type="nucleotide sequence ID" value="NZ_FQUI01000015.1"/>
</dbReference>
<evidence type="ECO:0000313" key="3">
    <source>
        <dbReference type="Proteomes" id="UP000184334"/>
    </source>
</evidence>
<dbReference type="AlphaFoldDB" id="A0A1M4WDG3"/>
<keyword evidence="3" id="KW-1185">Reference proteome</keyword>
<accession>A0A1M4WDG3</accession>
<feature type="domain" description="VTC" evidence="1">
    <location>
        <begin position="6"/>
        <end position="221"/>
    </location>
</feature>
<protein>
    <submittedName>
        <fullName evidence="2">VTC domain-containing protein</fullName>
    </submittedName>
</protein>
<dbReference type="STRING" id="1122195.SAMN02745164_01160"/>
<organism evidence="2 3">
    <name type="scientific">Marinitoga hydrogenitolerans (strain DSM 16785 / JCM 12826 / AT1271)</name>
    <dbReference type="NCBI Taxonomy" id="1122195"/>
    <lineage>
        <taxon>Bacteria</taxon>
        <taxon>Thermotogati</taxon>
        <taxon>Thermotogota</taxon>
        <taxon>Thermotogae</taxon>
        <taxon>Petrotogales</taxon>
        <taxon>Petrotogaceae</taxon>
        <taxon>Marinitoga</taxon>
    </lineage>
</organism>
<name>A0A1M4WDG3_MARH1</name>
<dbReference type="InterPro" id="IPR042267">
    <property type="entry name" value="VTC_sf"/>
</dbReference>